<dbReference type="Proteomes" id="UP000194267">
    <property type="component" value="Unassembled WGS sequence"/>
</dbReference>
<evidence type="ECO:0000256" key="1">
    <source>
        <dbReference type="ARBA" id="ARBA00006153"/>
    </source>
</evidence>
<dbReference type="InterPro" id="IPR017439">
    <property type="entry name" value="Amidohydrolase"/>
</dbReference>
<evidence type="ECO:0000313" key="5">
    <source>
        <dbReference type="Proteomes" id="UP000194267"/>
    </source>
</evidence>
<sequence length="275" mass="29551">ATARALKAIEDDLPGTVVLLFQPGEEKNPGGASLMIRDGVLEQPKVDAIFGLHVDPHLEAGRMAFAAGPVMAAPDELRVTVTGRGGHGAWPHQTVDPIVTAAQIITLLQQIVARNVDPFQPAVLTIGMIHGGTAHNIIPDEVRFVGTVRTMDEALRRRMPERIEAVIRGVCEAAGATYQMEYERGYPVLVNHPEATEVGRRAAAAVLGEEKVGKMEPSMGGEDFAFYLERVPGTFARLGARRPGDAAPHGLHTSRLNIDESCIAVGVAYYIQVVQ</sequence>
<evidence type="ECO:0000313" key="4">
    <source>
        <dbReference type="EMBL" id="OTA40459.1"/>
    </source>
</evidence>
<dbReference type="InterPro" id="IPR011650">
    <property type="entry name" value="Peptidase_M20_dimer"/>
</dbReference>
<dbReference type="CDD" id="cd03886">
    <property type="entry name" value="M20_Acy1"/>
    <property type="match status" value="1"/>
</dbReference>
<dbReference type="PANTHER" id="PTHR11014">
    <property type="entry name" value="PEPTIDASE M20 FAMILY MEMBER"/>
    <property type="match status" value="1"/>
</dbReference>
<evidence type="ECO:0000256" key="2">
    <source>
        <dbReference type="ARBA" id="ARBA00022801"/>
    </source>
</evidence>
<comment type="caution">
    <text evidence="4">The sequence shown here is derived from an EMBL/GenBank/DDBJ whole genome shotgun (WGS) entry which is preliminary data.</text>
</comment>
<dbReference type="NCBIfam" id="TIGR01891">
    <property type="entry name" value="amidohydrolases"/>
    <property type="match status" value="1"/>
</dbReference>
<dbReference type="GO" id="GO:0016787">
    <property type="term" value="F:hydrolase activity"/>
    <property type="evidence" value="ECO:0007669"/>
    <property type="project" value="UniProtKB-KW"/>
</dbReference>
<dbReference type="PANTHER" id="PTHR11014:SF63">
    <property type="entry name" value="METALLOPEPTIDASE, PUTATIVE (AFU_ORTHOLOGUE AFUA_6G09600)-RELATED"/>
    <property type="match status" value="1"/>
</dbReference>
<evidence type="ECO:0000259" key="3">
    <source>
        <dbReference type="Pfam" id="PF07687"/>
    </source>
</evidence>
<dbReference type="SUPFAM" id="SSF53187">
    <property type="entry name" value="Zn-dependent exopeptidases"/>
    <property type="match status" value="1"/>
</dbReference>
<organism evidence="4 5">
    <name type="scientific">Symbiobacterium thermophilum</name>
    <dbReference type="NCBI Taxonomy" id="2734"/>
    <lineage>
        <taxon>Bacteria</taxon>
        <taxon>Bacillati</taxon>
        <taxon>Bacillota</taxon>
        <taxon>Clostridia</taxon>
        <taxon>Eubacteriales</taxon>
        <taxon>Symbiobacteriaceae</taxon>
        <taxon>Symbiobacterium</taxon>
    </lineage>
</organism>
<dbReference type="Pfam" id="PF07687">
    <property type="entry name" value="M20_dimer"/>
    <property type="match status" value="1"/>
</dbReference>
<gene>
    <name evidence="4" type="ORF">A6D92_17250</name>
</gene>
<comment type="similarity">
    <text evidence="1">Belongs to the peptidase M20 family.</text>
</comment>
<feature type="domain" description="Peptidase M20 dimerisation" evidence="3">
    <location>
        <begin position="77"/>
        <end position="168"/>
    </location>
</feature>
<dbReference type="SUPFAM" id="SSF55031">
    <property type="entry name" value="Bacterial exopeptidase dimerisation domain"/>
    <property type="match status" value="1"/>
</dbReference>
<dbReference type="AlphaFoldDB" id="A0A1Y2T285"/>
<dbReference type="InterPro" id="IPR036264">
    <property type="entry name" value="Bact_exopeptidase_dim_dom"/>
</dbReference>
<proteinExistence type="inferred from homology"/>
<dbReference type="Pfam" id="PF01546">
    <property type="entry name" value="Peptidase_M20"/>
    <property type="match status" value="1"/>
</dbReference>
<accession>A0A1Y2T285</accession>
<feature type="non-terminal residue" evidence="4">
    <location>
        <position position="1"/>
    </location>
</feature>
<dbReference type="Gene3D" id="3.40.630.10">
    <property type="entry name" value="Zn peptidases"/>
    <property type="match status" value="1"/>
</dbReference>
<dbReference type="Gene3D" id="3.30.70.360">
    <property type="match status" value="1"/>
</dbReference>
<dbReference type="InterPro" id="IPR002933">
    <property type="entry name" value="Peptidase_M20"/>
</dbReference>
<dbReference type="FunFam" id="3.30.70.360:FF:000014">
    <property type="entry name" value="N-acyl-L-amino acid amidohydrolase"/>
    <property type="match status" value="1"/>
</dbReference>
<reference evidence="5" key="1">
    <citation type="submission" date="2016-04" db="EMBL/GenBank/DDBJ databases">
        <authorList>
            <person name="Antunes L.P."/>
            <person name="Martins L.F."/>
            <person name="Pereira R.V."/>
            <person name="Thomas A.M."/>
            <person name="Barbosa D."/>
            <person name="Nascimento L."/>
            <person name="Silva G.M."/>
            <person name="Condomitti G.W."/>
            <person name="Digiampietri L.A."/>
            <person name="Lombardi K.C."/>
            <person name="Ramos P.L."/>
            <person name="Quaggio R.B."/>
            <person name="Oliveira J.C."/>
            <person name="Pascon R.C."/>
            <person name="Cruz J.B."/>
            <person name="Silva A.M."/>
            <person name="Setubal J.C."/>
        </authorList>
    </citation>
    <scope>NUCLEOTIDE SEQUENCE [LARGE SCALE GENOMIC DNA]</scope>
</reference>
<dbReference type="EMBL" id="LWLV01001727">
    <property type="protein sequence ID" value="OTA40459.1"/>
    <property type="molecule type" value="Genomic_DNA"/>
</dbReference>
<feature type="non-terminal residue" evidence="4">
    <location>
        <position position="275"/>
    </location>
</feature>
<keyword evidence="2" id="KW-0378">Hydrolase</keyword>
<name>A0A1Y2T285_SYMTR</name>
<protein>
    <recommendedName>
        <fullName evidence="3">Peptidase M20 dimerisation domain-containing protein</fullName>
    </recommendedName>
</protein>